<organism evidence="2 3">
    <name type="scientific">Daphnia pulex</name>
    <name type="common">Water flea</name>
    <dbReference type="NCBI Taxonomy" id="6669"/>
    <lineage>
        <taxon>Eukaryota</taxon>
        <taxon>Metazoa</taxon>
        <taxon>Ecdysozoa</taxon>
        <taxon>Arthropoda</taxon>
        <taxon>Crustacea</taxon>
        <taxon>Branchiopoda</taxon>
        <taxon>Diplostraca</taxon>
        <taxon>Cladocera</taxon>
        <taxon>Anomopoda</taxon>
        <taxon>Daphniidae</taxon>
        <taxon>Daphnia</taxon>
    </lineage>
</organism>
<proteinExistence type="predicted"/>
<dbReference type="InParanoid" id="E9I191"/>
<feature type="region of interest" description="Disordered" evidence="1">
    <location>
        <begin position="180"/>
        <end position="242"/>
    </location>
</feature>
<dbReference type="HOGENOM" id="CLU_1148202_0_0_1"/>
<protein>
    <submittedName>
        <fullName evidence="2">Uncharacterized protein</fullName>
    </submittedName>
</protein>
<dbReference type="EMBL" id="GL733728">
    <property type="protein sequence ID" value="EFX62239.1"/>
    <property type="molecule type" value="Genomic_DNA"/>
</dbReference>
<dbReference type="KEGG" id="dpx:DAPPUDRAFT_120398"/>
<accession>E9I191</accession>
<gene>
    <name evidence="2" type="ORF">DAPPUDRAFT_120398</name>
</gene>
<feature type="compositionally biased region" description="Basic and acidic residues" evidence="1">
    <location>
        <begin position="180"/>
        <end position="219"/>
    </location>
</feature>
<keyword evidence="3" id="KW-1185">Reference proteome</keyword>
<evidence type="ECO:0000313" key="2">
    <source>
        <dbReference type="EMBL" id="EFX62239.1"/>
    </source>
</evidence>
<dbReference type="AlphaFoldDB" id="E9I191"/>
<evidence type="ECO:0000313" key="3">
    <source>
        <dbReference type="Proteomes" id="UP000000305"/>
    </source>
</evidence>
<sequence>MVGEKLECLSGFEPEYSRIVVSYISASRVTSLMTYRGKRDAPCLYDIFLHPIFSIELYLSHGILVSVHGYERHVRSSIPCQVDKLTNISASRVTSLMKHSLRSFFQLRNLCLSGIEPENSRMFDGRNVFKVPKTEDTFTATRACGGGAPEGAPPRSRELVVKEFEGICRVKHKGGVCKEGMTRERRKRGDGDERGEEGEGRKKEGEKVGGKDEGEGREAEEGEEEEGEYQSWEFNGPNVFKV</sequence>
<dbReference type="Proteomes" id="UP000000305">
    <property type="component" value="Unassembled WGS sequence"/>
</dbReference>
<evidence type="ECO:0000256" key="1">
    <source>
        <dbReference type="SAM" id="MobiDB-lite"/>
    </source>
</evidence>
<name>E9I191_DAPPU</name>
<reference evidence="2 3" key="1">
    <citation type="journal article" date="2011" name="Science">
        <title>The ecoresponsive genome of Daphnia pulex.</title>
        <authorList>
            <person name="Colbourne J.K."/>
            <person name="Pfrender M.E."/>
            <person name="Gilbert D."/>
            <person name="Thomas W.K."/>
            <person name="Tucker A."/>
            <person name="Oakley T.H."/>
            <person name="Tokishita S."/>
            <person name="Aerts A."/>
            <person name="Arnold G.J."/>
            <person name="Basu M.K."/>
            <person name="Bauer D.J."/>
            <person name="Caceres C.E."/>
            <person name="Carmel L."/>
            <person name="Casola C."/>
            <person name="Choi J.H."/>
            <person name="Detter J.C."/>
            <person name="Dong Q."/>
            <person name="Dusheyko S."/>
            <person name="Eads B.D."/>
            <person name="Frohlich T."/>
            <person name="Geiler-Samerotte K.A."/>
            <person name="Gerlach D."/>
            <person name="Hatcher P."/>
            <person name="Jogdeo S."/>
            <person name="Krijgsveld J."/>
            <person name="Kriventseva E.V."/>
            <person name="Kultz D."/>
            <person name="Laforsch C."/>
            <person name="Lindquist E."/>
            <person name="Lopez J."/>
            <person name="Manak J.R."/>
            <person name="Muller J."/>
            <person name="Pangilinan J."/>
            <person name="Patwardhan R.P."/>
            <person name="Pitluck S."/>
            <person name="Pritham E.J."/>
            <person name="Rechtsteiner A."/>
            <person name="Rho M."/>
            <person name="Rogozin I.B."/>
            <person name="Sakarya O."/>
            <person name="Salamov A."/>
            <person name="Schaack S."/>
            <person name="Shapiro H."/>
            <person name="Shiga Y."/>
            <person name="Skalitzky C."/>
            <person name="Smith Z."/>
            <person name="Souvorov A."/>
            <person name="Sung W."/>
            <person name="Tang Z."/>
            <person name="Tsuchiya D."/>
            <person name="Tu H."/>
            <person name="Vos H."/>
            <person name="Wang M."/>
            <person name="Wolf Y.I."/>
            <person name="Yamagata H."/>
            <person name="Yamada T."/>
            <person name="Ye Y."/>
            <person name="Shaw J.R."/>
            <person name="Andrews J."/>
            <person name="Crease T.J."/>
            <person name="Tang H."/>
            <person name="Lucas S.M."/>
            <person name="Robertson H.M."/>
            <person name="Bork P."/>
            <person name="Koonin E.V."/>
            <person name="Zdobnov E.M."/>
            <person name="Grigoriev I.V."/>
            <person name="Lynch M."/>
            <person name="Boore J.L."/>
        </authorList>
    </citation>
    <scope>NUCLEOTIDE SEQUENCE [LARGE SCALE GENOMIC DNA]</scope>
</reference>